<dbReference type="Pfam" id="PF00654">
    <property type="entry name" value="Voltage_CLC"/>
    <property type="match status" value="1"/>
</dbReference>
<evidence type="ECO:0000256" key="2">
    <source>
        <dbReference type="SAM" id="Phobius"/>
    </source>
</evidence>
<feature type="transmembrane region" description="Helical" evidence="2">
    <location>
        <begin position="366"/>
        <end position="390"/>
    </location>
</feature>
<feature type="transmembrane region" description="Helical" evidence="2">
    <location>
        <begin position="63"/>
        <end position="83"/>
    </location>
</feature>
<sequence>MAVKFGASSDPFASRRQLVVFTAAAICAAIGIGLVGGAFLWALEWAQRRLGTGLALARDMGPLGLGALCAAVALLAMAGRALAMATPRASGSGIQDVKAVWLEEEELPGRAVLPARFVGGIAAIGSGLVLGREGPSVHIGATIGAEVGRWFRLGDYERKLLYTTVGGAGLAVAFNAPIGGALFTIEEITRSFRARVVLITLVSTCIAVATSHYLIADEAVFQVARQVTPDPVQLWVFILFGGLTALLGMGYNWLNMALLRFADRTRIPSLAWAAIVGAIVGALLYTDPLYGGGGEAAAQWVIDVPAPALGGLLLLLAVRFVAGPLSYSTRAPGGLFAPTLAVGAVWGVVFHAVAAPLVGGISPATFAVVGMAALFTATVGSPLTGIVLILEMTAATSLTTPMFLAAAAAMFAATLLPGRPIYESLRRRMLQKTPPKAAAWPGRRRTRRTT</sequence>
<keyword evidence="2" id="KW-1133">Transmembrane helix</keyword>
<evidence type="ECO:0000256" key="1">
    <source>
        <dbReference type="ARBA" id="ARBA00023065"/>
    </source>
</evidence>
<organism evidence="3 4">
    <name type="scientific">Tessaracoccus palaemonis</name>
    <dbReference type="NCBI Taxonomy" id="2829499"/>
    <lineage>
        <taxon>Bacteria</taxon>
        <taxon>Bacillati</taxon>
        <taxon>Actinomycetota</taxon>
        <taxon>Actinomycetes</taxon>
        <taxon>Propionibacteriales</taxon>
        <taxon>Propionibacteriaceae</taxon>
        <taxon>Tessaracoccus</taxon>
    </lineage>
</organism>
<keyword evidence="2" id="KW-0812">Transmembrane</keyword>
<dbReference type="RefSeq" id="WP_219083952.1">
    <property type="nucleotide sequence ID" value="NZ_CP079216.1"/>
</dbReference>
<feature type="transmembrane region" description="Helical" evidence="2">
    <location>
        <begin position="160"/>
        <end position="184"/>
    </location>
</feature>
<feature type="transmembrane region" description="Helical" evidence="2">
    <location>
        <begin position="20"/>
        <end position="43"/>
    </location>
</feature>
<name>A0ABX8SL06_9ACTN</name>
<feature type="transmembrane region" description="Helical" evidence="2">
    <location>
        <begin position="297"/>
        <end position="322"/>
    </location>
</feature>
<evidence type="ECO:0000313" key="4">
    <source>
        <dbReference type="Proteomes" id="UP000824504"/>
    </source>
</evidence>
<keyword evidence="1" id="KW-0406">Ion transport</keyword>
<feature type="transmembrane region" description="Helical" evidence="2">
    <location>
        <begin position="196"/>
        <end position="215"/>
    </location>
</feature>
<keyword evidence="2" id="KW-0472">Membrane</keyword>
<feature type="transmembrane region" description="Helical" evidence="2">
    <location>
        <begin position="266"/>
        <end position="285"/>
    </location>
</feature>
<gene>
    <name evidence="3" type="ORF">KDB89_06130</name>
</gene>
<feature type="transmembrane region" description="Helical" evidence="2">
    <location>
        <begin position="334"/>
        <end position="354"/>
    </location>
</feature>
<reference evidence="3 4" key="1">
    <citation type="submission" date="2021-07" db="EMBL/GenBank/DDBJ databases">
        <title>complete genome sequencing of Tessaracoccus sp.J1M15.</title>
        <authorList>
            <person name="Bae J.-W."/>
            <person name="Kim D.-y."/>
        </authorList>
    </citation>
    <scope>NUCLEOTIDE SEQUENCE [LARGE SCALE GENOMIC DNA]</scope>
    <source>
        <strain evidence="3 4">J1M15</strain>
    </source>
</reference>
<proteinExistence type="predicted"/>
<keyword evidence="1" id="KW-0813">Transport</keyword>
<dbReference type="PANTHER" id="PTHR45711:SF6">
    <property type="entry name" value="CHLORIDE CHANNEL PROTEIN"/>
    <property type="match status" value="1"/>
</dbReference>
<dbReference type="Proteomes" id="UP000824504">
    <property type="component" value="Chromosome"/>
</dbReference>
<protein>
    <submittedName>
        <fullName evidence="3">Chloride channel protein</fullName>
    </submittedName>
</protein>
<feature type="transmembrane region" description="Helical" evidence="2">
    <location>
        <begin position="402"/>
        <end position="422"/>
    </location>
</feature>
<dbReference type="EMBL" id="CP079216">
    <property type="protein sequence ID" value="QXT64028.1"/>
    <property type="molecule type" value="Genomic_DNA"/>
</dbReference>
<dbReference type="PANTHER" id="PTHR45711">
    <property type="entry name" value="CHLORIDE CHANNEL PROTEIN"/>
    <property type="match status" value="1"/>
</dbReference>
<feature type="transmembrane region" description="Helical" evidence="2">
    <location>
        <begin position="235"/>
        <end position="254"/>
    </location>
</feature>
<accession>A0ABX8SL06</accession>
<dbReference type="InterPro" id="IPR001807">
    <property type="entry name" value="ClC"/>
</dbReference>
<keyword evidence="4" id="KW-1185">Reference proteome</keyword>
<evidence type="ECO:0000313" key="3">
    <source>
        <dbReference type="EMBL" id="QXT64028.1"/>
    </source>
</evidence>